<dbReference type="SUPFAM" id="SSF46785">
    <property type="entry name" value="Winged helix' DNA-binding domain"/>
    <property type="match status" value="1"/>
</dbReference>
<feature type="domain" description="CBS" evidence="3">
    <location>
        <begin position="201"/>
        <end position="262"/>
    </location>
</feature>
<dbReference type="InterPro" id="IPR029069">
    <property type="entry name" value="HotDog_dom_sf"/>
</dbReference>
<dbReference type="RefSeq" id="WP_270885623.1">
    <property type="nucleotide sequence ID" value="NZ_JAQFVF010000089.1"/>
</dbReference>
<dbReference type="InterPro" id="IPR028979">
    <property type="entry name" value="Ser_kin/Pase_Hpr-like_N_sf"/>
</dbReference>
<dbReference type="SUPFAM" id="SSF54637">
    <property type="entry name" value="Thioesterase/thiol ester dehydrase-isomerase"/>
    <property type="match status" value="1"/>
</dbReference>
<name>A0ABW0KAN3_9BACL</name>
<dbReference type="SMART" id="SM00116">
    <property type="entry name" value="CBS"/>
    <property type="match status" value="2"/>
</dbReference>
<dbReference type="PANTHER" id="PTHR43080:SF2">
    <property type="entry name" value="CBS DOMAIN-CONTAINING PROTEIN"/>
    <property type="match status" value="1"/>
</dbReference>
<protein>
    <submittedName>
        <fullName evidence="4">DRTGG domain-containing protein</fullName>
    </submittedName>
</protein>
<dbReference type="InterPro" id="IPR046342">
    <property type="entry name" value="CBS_dom_sf"/>
</dbReference>
<dbReference type="SUPFAM" id="SSF54631">
    <property type="entry name" value="CBS-domain pair"/>
    <property type="match status" value="1"/>
</dbReference>
<dbReference type="InterPro" id="IPR036390">
    <property type="entry name" value="WH_DNA-bd_sf"/>
</dbReference>
<dbReference type="Pfam" id="PF00571">
    <property type="entry name" value="CBS"/>
    <property type="match status" value="2"/>
</dbReference>
<evidence type="ECO:0000313" key="4">
    <source>
        <dbReference type="EMBL" id="MFC5450334.1"/>
    </source>
</evidence>
<dbReference type="Gene3D" id="3.10.580.10">
    <property type="entry name" value="CBS-domain"/>
    <property type="match status" value="2"/>
</dbReference>
<dbReference type="InterPro" id="IPR000644">
    <property type="entry name" value="CBS_dom"/>
</dbReference>
<dbReference type="InterPro" id="IPR036388">
    <property type="entry name" value="WH-like_DNA-bd_sf"/>
</dbReference>
<keyword evidence="5" id="KW-1185">Reference proteome</keyword>
<reference evidence="5" key="1">
    <citation type="journal article" date="2019" name="Int. J. Syst. Evol. Microbiol.">
        <title>The Global Catalogue of Microorganisms (GCM) 10K type strain sequencing project: providing services to taxonomists for standard genome sequencing and annotation.</title>
        <authorList>
            <consortium name="The Broad Institute Genomics Platform"/>
            <consortium name="The Broad Institute Genome Sequencing Center for Infectious Disease"/>
            <person name="Wu L."/>
            <person name="Ma J."/>
        </authorList>
    </citation>
    <scope>NUCLEOTIDE SEQUENCE [LARGE SCALE GENOMIC DNA]</scope>
    <source>
        <strain evidence="5">KACC 11904</strain>
    </source>
</reference>
<proteinExistence type="predicted"/>
<dbReference type="InterPro" id="IPR010766">
    <property type="entry name" value="DRTGG"/>
</dbReference>
<dbReference type="InterPro" id="IPR051257">
    <property type="entry name" value="Diverse_CBS-Domain"/>
</dbReference>
<evidence type="ECO:0000256" key="1">
    <source>
        <dbReference type="ARBA" id="ARBA00023122"/>
    </source>
</evidence>
<dbReference type="Gene3D" id="3.40.1390.20">
    <property type="entry name" value="HprK N-terminal domain-like"/>
    <property type="match status" value="1"/>
</dbReference>
<comment type="caution">
    <text evidence="4">The sequence shown here is derived from an EMBL/GenBank/DDBJ whole genome shotgun (WGS) entry which is preliminary data.</text>
</comment>
<dbReference type="CDD" id="cd04596">
    <property type="entry name" value="CBS_pair_DRTGG_assoc"/>
    <property type="match status" value="1"/>
</dbReference>
<organism evidence="4 5">
    <name type="scientific">Paenibacillus aestuarii</name>
    <dbReference type="NCBI Taxonomy" id="516965"/>
    <lineage>
        <taxon>Bacteria</taxon>
        <taxon>Bacillati</taxon>
        <taxon>Bacillota</taxon>
        <taxon>Bacilli</taxon>
        <taxon>Bacillales</taxon>
        <taxon>Paenibacillaceae</taxon>
        <taxon>Paenibacillus</taxon>
    </lineage>
</organism>
<dbReference type="SUPFAM" id="SSF75138">
    <property type="entry name" value="HprK N-terminal domain-like"/>
    <property type="match status" value="1"/>
</dbReference>
<dbReference type="CDD" id="cd03440">
    <property type="entry name" value="hot_dog"/>
    <property type="match status" value="1"/>
</dbReference>
<evidence type="ECO:0000259" key="3">
    <source>
        <dbReference type="PROSITE" id="PS51371"/>
    </source>
</evidence>
<dbReference type="Proteomes" id="UP001596044">
    <property type="component" value="Unassembled WGS sequence"/>
</dbReference>
<dbReference type="PROSITE" id="PS51371">
    <property type="entry name" value="CBS"/>
    <property type="match status" value="2"/>
</dbReference>
<keyword evidence="1 2" id="KW-0129">CBS domain</keyword>
<feature type="domain" description="CBS" evidence="3">
    <location>
        <begin position="263"/>
        <end position="324"/>
    </location>
</feature>
<evidence type="ECO:0000313" key="5">
    <source>
        <dbReference type="Proteomes" id="UP001596044"/>
    </source>
</evidence>
<dbReference type="PANTHER" id="PTHR43080">
    <property type="entry name" value="CBS DOMAIN-CONTAINING PROTEIN CBSX3, MITOCHONDRIAL"/>
    <property type="match status" value="1"/>
</dbReference>
<sequence>MSTGHSELHTKHEQITKYIESLPVGTKLSVRQIAQDLDVSEGTAYRAIKEAENIGLVSTKRRIGTIRMEKKEEPVIDKLTFAEIVHVVEGVVLGGASGIHKTLNKFVIGAMQLEAMLKYIEVGNLLIVGNRVQAHMCALSQGAGVLITGGFDTTPEVKELADELNLPIIGSSFDTFTVATMINRAMEDRLIKKKIMSVEDIVRSDSPVYSLVAGQTVKDMQKLVEETTHTRYPVVDEHRVPIGMITTKDIIGAPPNQAVGALMTPNPLMISLKTSVASAGHMMVWEGIELLPVINGERQMVGVISRKDVMKAMQYMQRQPQNAETFEVQIYAGIEEMRDSEGKLYFKGSISPQMTNFEGLVSEGVLTTLMIRAAYRTVQEQKKGDLILDSSSSYFLIPLQIDDVIEIVPTIVEMSRRFCKIDMEIVTNGTRVARSMFTARIL</sequence>
<dbReference type="Gene3D" id="3.10.129.10">
    <property type="entry name" value="Hotdog Thioesterase"/>
    <property type="match status" value="1"/>
</dbReference>
<dbReference type="Pfam" id="PF07085">
    <property type="entry name" value="DRTGG"/>
    <property type="match status" value="1"/>
</dbReference>
<dbReference type="Gene3D" id="1.10.10.10">
    <property type="entry name" value="Winged helix-like DNA-binding domain superfamily/Winged helix DNA-binding domain"/>
    <property type="match status" value="1"/>
</dbReference>
<evidence type="ECO:0000256" key="2">
    <source>
        <dbReference type="PROSITE-ProRule" id="PRU00703"/>
    </source>
</evidence>
<accession>A0ABW0KAN3</accession>
<gene>
    <name evidence="4" type="ORF">ACFPOG_18955</name>
</gene>
<dbReference type="EMBL" id="JBHSMJ010000025">
    <property type="protein sequence ID" value="MFC5450334.1"/>
    <property type="molecule type" value="Genomic_DNA"/>
</dbReference>